<evidence type="ECO:0000259" key="3">
    <source>
        <dbReference type="Pfam" id="PF00857"/>
    </source>
</evidence>
<reference evidence="4" key="1">
    <citation type="journal article" date="2020" name="Stud. Mycol.">
        <title>101 Dothideomycetes genomes: a test case for predicting lifestyles and emergence of pathogens.</title>
        <authorList>
            <person name="Haridas S."/>
            <person name="Albert R."/>
            <person name="Binder M."/>
            <person name="Bloem J."/>
            <person name="Labutti K."/>
            <person name="Salamov A."/>
            <person name="Andreopoulos B."/>
            <person name="Baker S."/>
            <person name="Barry K."/>
            <person name="Bills G."/>
            <person name="Bluhm B."/>
            <person name="Cannon C."/>
            <person name="Castanera R."/>
            <person name="Culley D."/>
            <person name="Daum C."/>
            <person name="Ezra D."/>
            <person name="Gonzalez J."/>
            <person name="Henrissat B."/>
            <person name="Kuo A."/>
            <person name="Liang C."/>
            <person name="Lipzen A."/>
            <person name="Lutzoni F."/>
            <person name="Magnuson J."/>
            <person name="Mondo S."/>
            <person name="Nolan M."/>
            <person name="Ohm R."/>
            <person name="Pangilinan J."/>
            <person name="Park H.-J."/>
            <person name="Ramirez L."/>
            <person name="Alfaro M."/>
            <person name="Sun H."/>
            <person name="Tritt A."/>
            <person name="Yoshinaga Y."/>
            <person name="Zwiers L.-H."/>
            <person name="Turgeon B."/>
            <person name="Goodwin S."/>
            <person name="Spatafora J."/>
            <person name="Crous P."/>
            <person name="Grigoriev I."/>
        </authorList>
    </citation>
    <scope>NUCLEOTIDE SEQUENCE</scope>
    <source>
        <strain evidence="4">CBS 122681</strain>
    </source>
</reference>
<dbReference type="GO" id="GO:0016787">
    <property type="term" value="F:hydrolase activity"/>
    <property type="evidence" value="ECO:0007669"/>
    <property type="project" value="UniProtKB-KW"/>
</dbReference>
<evidence type="ECO:0000313" key="4">
    <source>
        <dbReference type="EMBL" id="KAF2647874.1"/>
    </source>
</evidence>
<dbReference type="InterPro" id="IPR036380">
    <property type="entry name" value="Isochorismatase-like_sf"/>
</dbReference>
<organism evidence="4 5">
    <name type="scientific">Lophiostoma macrostomum CBS 122681</name>
    <dbReference type="NCBI Taxonomy" id="1314788"/>
    <lineage>
        <taxon>Eukaryota</taxon>
        <taxon>Fungi</taxon>
        <taxon>Dikarya</taxon>
        <taxon>Ascomycota</taxon>
        <taxon>Pezizomycotina</taxon>
        <taxon>Dothideomycetes</taxon>
        <taxon>Pleosporomycetidae</taxon>
        <taxon>Pleosporales</taxon>
        <taxon>Lophiostomataceae</taxon>
        <taxon>Lophiostoma</taxon>
    </lineage>
</organism>
<dbReference type="EMBL" id="MU004575">
    <property type="protein sequence ID" value="KAF2647874.1"/>
    <property type="molecule type" value="Genomic_DNA"/>
</dbReference>
<comment type="similarity">
    <text evidence="1">Belongs to the isochorismatase family.</text>
</comment>
<dbReference type="InterPro" id="IPR050272">
    <property type="entry name" value="Isochorismatase-like_hydrls"/>
</dbReference>
<dbReference type="Gene3D" id="3.40.50.850">
    <property type="entry name" value="Isochorismatase-like"/>
    <property type="match status" value="1"/>
</dbReference>
<dbReference type="Proteomes" id="UP000799324">
    <property type="component" value="Unassembled WGS sequence"/>
</dbReference>
<dbReference type="PANTHER" id="PTHR43540:SF9">
    <property type="entry name" value="FAMILY HYDROLASE, PUTATIVE (AFU_ORTHOLOGUE AFUA_2G08700)-RELATED"/>
    <property type="match status" value="1"/>
</dbReference>
<evidence type="ECO:0000256" key="1">
    <source>
        <dbReference type="ARBA" id="ARBA00006336"/>
    </source>
</evidence>
<dbReference type="AlphaFoldDB" id="A0A6A6SNW3"/>
<dbReference type="SUPFAM" id="SSF52499">
    <property type="entry name" value="Isochorismatase-like hydrolases"/>
    <property type="match status" value="1"/>
</dbReference>
<proteinExistence type="inferred from homology"/>
<keyword evidence="2" id="KW-0378">Hydrolase</keyword>
<evidence type="ECO:0000313" key="5">
    <source>
        <dbReference type="Proteomes" id="UP000799324"/>
    </source>
</evidence>
<accession>A0A6A6SNW3</accession>
<gene>
    <name evidence="4" type="ORF">K491DRAFT_613861</name>
</gene>
<dbReference type="OrthoDB" id="167809at2759"/>
<dbReference type="InterPro" id="IPR000868">
    <property type="entry name" value="Isochorismatase-like_dom"/>
</dbReference>
<evidence type="ECO:0000256" key="2">
    <source>
        <dbReference type="ARBA" id="ARBA00022801"/>
    </source>
</evidence>
<sequence length="235" mass="25692">MTTQIPTTNPYAYPHDASLSPSTTALLIIDMQRDFLSPGGYLSSQNYSLTRFQSLIPRLVSLLSTFRRASFPIYHTREGHAPHLSTASPRELHRSAINGAPIGSQGPLGKLLVRGERGHDIISELQPLPREPVIDKPGRGAFTHTELEASLRARGVRNLVVCGVTADACVSSTVREASDRGFDVLVVEDGVESVSEELKWWSLESVRVEGGLFGVTGTCREVAEAVESWVNVEKR</sequence>
<dbReference type="CDD" id="cd00431">
    <property type="entry name" value="cysteine_hydrolases"/>
    <property type="match status" value="1"/>
</dbReference>
<dbReference type="PANTHER" id="PTHR43540">
    <property type="entry name" value="PEROXYUREIDOACRYLATE/UREIDOACRYLATE AMIDOHYDROLASE-RELATED"/>
    <property type="match status" value="1"/>
</dbReference>
<dbReference type="Pfam" id="PF00857">
    <property type="entry name" value="Isochorismatase"/>
    <property type="match status" value="1"/>
</dbReference>
<name>A0A6A6SNW3_9PLEO</name>
<keyword evidence="5" id="KW-1185">Reference proteome</keyword>
<protein>
    <submittedName>
        <fullName evidence="4">Isochorismatase family protein</fullName>
    </submittedName>
</protein>
<feature type="domain" description="Isochorismatase-like" evidence="3">
    <location>
        <begin position="24"/>
        <end position="207"/>
    </location>
</feature>